<evidence type="ECO:0000313" key="3">
    <source>
        <dbReference type="Proteomes" id="UP000067626"/>
    </source>
</evidence>
<proteinExistence type="predicted"/>
<accession>A0A0K1ECS9</accession>
<feature type="region of interest" description="Disordered" evidence="1">
    <location>
        <begin position="44"/>
        <end position="73"/>
    </location>
</feature>
<gene>
    <name evidence="2" type="ORF">CMC5_025290</name>
</gene>
<feature type="compositionally biased region" description="Low complexity" evidence="1">
    <location>
        <begin position="46"/>
        <end position="73"/>
    </location>
</feature>
<dbReference type="EMBL" id="CP012159">
    <property type="protein sequence ID" value="AKT38383.1"/>
    <property type="molecule type" value="Genomic_DNA"/>
</dbReference>
<evidence type="ECO:0000256" key="1">
    <source>
        <dbReference type="SAM" id="MobiDB-lite"/>
    </source>
</evidence>
<dbReference type="STRING" id="52.CMC5_025290"/>
<name>A0A0K1ECS9_CHOCO</name>
<dbReference type="Proteomes" id="UP000067626">
    <property type="component" value="Chromosome"/>
</dbReference>
<sequence>MTTDILRASRRSPRRFAPRSWLLGSLFLPLTAIIAVGCGDEEVVTSPPSTARPAGSAPARPQARAGAPGVVDAGADAQAEAELPPLPLRDFSEADFSEGDRSRDPFRSFESLFASQAKTQIISQRQVMVDRYALDELKLVGVVSRSPARALLTDPTGLGWVVKMGDFVGKPEIVHTGGPGGVDVAINWRVDRIREADVVFIREAPGNPEIPATTRVVALRTAEEEASVRQGNP</sequence>
<keyword evidence="3" id="KW-1185">Reference proteome</keyword>
<dbReference type="KEGG" id="ccro:CMC5_025290"/>
<organism evidence="2 3">
    <name type="scientific">Chondromyces crocatus</name>
    <dbReference type="NCBI Taxonomy" id="52"/>
    <lineage>
        <taxon>Bacteria</taxon>
        <taxon>Pseudomonadati</taxon>
        <taxon>Myxococcota</taxon>
        <taxon>Polyangia</taxon>
        <taxon>Polyangiales</taxon>
        <taxon>Polyangiaceae</taxon>
        <taxon>Chondromyces</taxon>
    </lineage>
</organism>
<evidence type="ECO:0000313" key="2">
    <source>
        <dbReference type="EMBL" id="AKT38383.1"/>
    </source>
</evidence>
<reference evidence="2 3" key="1">
    <citation type="submission" date="2015-07" db="EMBL/GenBank/DDBJ databases">
        <title>Genome analysis of myxobacterium Chondromyces crocatus Cm c5 reveals a high potential for natural compound synthesis and the genetic basis for the loss of fruiting body formation.</title>
        <authorList>
            <person name="Zaburannyi N."/>
            <person name="Bunk B."/>
            <person name="Maier J."/>
            <person name="Overmann J."/>
            <person name="Mueller R."/>
        </authorList>
    </citation>
    <scope>NUCLEOTIDE SEQUENCE [LARGE SCALE GENOMIC DNA]</scope>
    <source>
        <strain evidence="2 3">Cm c5</strain>
    </source>
</reference>
<protein>
    <submittedName>
        <fullName evidence="2">TypeIV pilus assembly protein pilP</fullName>
    </submittedName>
</protein>
<dbReference type="AlphaFoldDB" id="A0A0K1ECS9"/>